<evidence type="ECO:0000259" key="19">
    <source>
        <dbReference type="Pfam" id="PF13614"/>
    </source>
</evidence>
<feature type="domain" description="Polysaccharide chain length determinant N-terminal" evidence="18">
    <location>
        <begin position="26"/>
        <end position="119"/>
    </location>
</feature>
<reference evidence="21 22" key="1">
    <citation type="submission" date="2023-04" db="EMBL/GenBank/DDBJ databases">
        <title>Marinoamorphus aggregata gen. nov., sp. Nov., isolate from tissue of brittle star Ophioplocus japonicus.</title>
        <authorList>
            <person name="Kawano K."/>
            <person name="Sawayama S."/>
            <person name="Nakagawa S."/>
        </authorList>
    </citation>
    <scope>NUCLEOTIDE SEQUENCE [LARGE SCALE GENOMIC DNA]</scope>
    <source>
        <strain evidence="21 22">NKW23</strain>
    </source>
</reference>
<dbReference type="Pfam" id="PF13807">
    <property type="entry name" value="GNVR"/>
    <property type="match status" value="1"/>
</dbReference>
<keyword evidence="16" id="KW-0175">Coiled coil</keyword>
<keyword evidence="10" id="KW-0418">Kinase</keyword>
<dbReference type="InterPro" id="IPR003856">
    <property type="entry name" value="LPS_length_determ_N"/>
</dbReference>
<comment type="subcellular location">
    <subcellularLocation>
        <location evidence="1">Cell inner membrane</location>
        <topology evidence="1">Multi-pass membrane protein</topology>
    </subcellularLocation>
</comment>
<dbReference type="Gene3D" id="3.40.50.300">
    <property type="entry name" value="P-loop containing nucleotide triphosphate hydrolases"/>
    <property type="match status" value="1"/>
</dbReference>
<feature type="coiled-coil region" evidence="16">
    <location>
        <begin position="360"/>
        <end position="397"/>
    </location>
</feature>
<dbReference type="InterPro" id="IPR025669">
    <property type="entry name" value="AAA_dom"/>
</dbReference>
<comment type="similarity">
    <text evidence="3">Belongs to the etk/wzc family.</text>
</comment>
<dbReference type="InterPro" id="IPR005702">
    <property type="entry name" value="Wzc-like_C"/>
</dbReference>
<dbReference type="InterPro" id="IPR032807">
    <property type="entry name" value="GNVR"/>
</dbReference>
<accession>A0ABQ6LPE0</accession>
<feature type="domain" description="AAA" evidence="19">
    <location>
        <begin position="534"/>
        <end position="675"/>
    </location>
</feature>
<keyword evidence="14" id="KW-0829">Tyrosine-protein kinase</keyword>
<evidence type="ECO:0000256" key="12">
    <source>
        <dbReference type="ARBA" id="ARBA00022989"/>
    </source>
</evidence>
<organism evidence="21 22">
    <name type="scientific">Paralimibaculum aggregatum</name>
    <dbReference type="NCBI Taxonomy" id="3036245"/>
    <lineage>
        <taxon>Bacteria</taxon>
        <taxon>Pseudomonadati</taxon>
        <taxon>Pseudomonadota</taxon>
        <taxon>Alphaproteobacteria</taxon>
        <taxon>Rhodobacterales</taxon>
        <taxon>Paracoccaceae</taxon>
        <taxon>Paralimibaculum</taxon>
    </lineage>
</organism>
<dbReference type="Pfam" id="PF02706">
    <property type="entry name" value="Wzz"/>
    <property type="match status" value="1"/>
</dbReference>
<evidence type="ECO:0000256" key="14">
    <source>
        <dbReference type="ARBA" id="ARBA00023137"/>
    </source>
</evidence>
<dbReference type="EMBL" id="BSYI01000009">
    <property type="protein sequence ID" value="GMG82326.1"/>
    <property type="molecule type" value="Genomic_DNA"/>
</dbReference>
<comment type="catalytic activity">
    <reaction evidence="15">
        <text>L-tyrosyl-[protein] + ATP = O-phospho-L-tyrosyl-[protein] + ADP + H(+)</text>
        <dbReference type="Rhea" id="RHEA:10596"/>
        <dbReference type="Rhea" id="RHEA-COMP:10136"/>
        <dbReference type="Rhea" id="RHEA-COMP:20101"/>
        <dbReference type="ChEBI" id="CHEBI:15378"/>
        <dbReference type="ChEBI" id="CHEBI:30616"/>
        <dbReference type="ChEBI" id="CHEBI:46858"/>
        <dbReference type="ChEBI" id="CHEBI:61978"/>
        <dbReference type="ChEBI" id="CHEBI:456216"/>
        <dbReference type="EC" id="2.7.10.2"/>
    </reaction>
</comment>
<evidence type="ECO:0000256" key="3">
    <source>
        <dbReference type="ARBA" id="ARBA00008883"/>
    </source>
</evidence>
<keyword evidence="9" id="KW-0547">Nucleotide-binding</keyword>
<dbReference type="SUPFAM" id="SSF52540">
    <property type="entry name" value="P-loop containing nucleoside triphosphate hydrolases"/>
    <property type="match status" value="1"/>
</dbReference>
<feature type="coiled-coil region" evidence="16">
    <location>
        <begin position="234"/>
        <end position="297"/>
    </location>
</feature>
<name>A0ABQ6LPE0_9RHOB</name>
<feature type="transmembrane region" description="Helical" evidence="17">
    <location>
        <begin position="42"/>
        <end position="59"/>
    </location>
</feature>
<evidence type="ECO:0000256" key="16">
    <source>
        <dbReference type="SAM" id="Coils"/>
    </source>
</evidence>
<evidence type="ECO:0000256" key="9">
    <source>
        <dbReference type="ARBA" id="ARBA00022741"/>
    </source>
</evidence>
<evidence type="ECO:0000256" key="2">
    <source>
        <dbReference type="ARBA" id="ARBA00007316"/>
    </source>
</evidence>
<dbReference type="InterPro" id="IPR027417">
    <property type="entry name" value="P-loop_NTPase"/>
</dbReference>
<evidence type="ECO:0000259" key="18">
    <source>
        <dbReference type="Pfam" id="PF02706"/>
    </source>
</evidence>
<feature type="transmembrane region" description="Helical" evidence="17">
    <location>
        <begin position="444"/>
        <end position="464"/>
    </location>
</feature>
<evidence type="ECO:0000313" key="21">
    <source>
        <dbReference type="EMBL" id="GMG82326.1"/>
    </source>
</evidence>
<evidence type="ECO:0000256" key="4">
    <source>
        <dbReference type="ARBA" id="ARBA00011903"/>
    </source>
</evidence>
<proteinExistence type="inferred from homology"/>
<keyword evidence="5" id="KW-1003">Cell membrane</keyword>
<keyword evidence="22" id="KW-1185">Reference proteome</keyword>
<evidence type="ECO:0000256" key="13">
    <source>
        <dbReference type="ARBA" id="ARBA00023136"/>
    </source>
</evidence>
<keyword evidence="13 17" id="KW-0472">Membrane</keyword>
<comment type="caution">
    <text evidence="21">The sequence shown here is derived from an EMBL/GenBank/DDBJ whole genome shotgun (WGS) entry which is preliminary data.</text>
</comment>
<dbReference type="NCBIfam" id="TIGR01007">
    <property type="entry name" value="eps_fam"/>
    <property type="match status" value="1"/>
</dbReference>
<evidence type="ECO:0000256" key="11">
    <source>
        <dbReference type="ARBA" id="ARBA00022840"/>
    </source>
</evidence>
<evidence type="ECO:0000256" key="5">
    <source>
        <dbReference type="ARBA" id="ARBA00022475"/>
    </source>
</evidence>
<sequence>MGLDANMQEPGRAPSGGRAEPALRVEELDLRRVVSTLWRSKWVILMLGLAGLGIAMLYLRSTVPLYEARAEVLWEVAKPNIVDIDPVASQASAASDFLLLQSQIKIVTSSRLLGKVVDEMGLAERPFFNPFAVPPEARSPDLMSLGGILTALARLGLDLGAPEPADPPAAKQREITIDALARSIGVSWVENSYVLVLSTSTPDPRLSADLANEIARFYILDQLEKKFEATRAATEWLSERVAELRLELEAAEQTVEDYSAASELISEEALAARARQIKEMRDRRRDLVERRRDLRGDSTVISDLRQAENFAAIADRLRRPDLVDLAGEIADAPDDGVRAAVIARFDRALLQITLGIEQNAKRAEAQIAALGGSIASLEKELEVQSKALVELRQLQREAEASRLIYESFLSRLKETTVQEGIQQPDARMLSDAWVPDWPSKPKKVAILGLGAIAGLVAGVSIIVLREKLNATFRTAGELEARTGQAVLGTIPLAPLPRRQALLDFLAKRPGSSFAESIRNLRTSVLLANIDKPPQVIMVSSGEPGEGKTTTCVALAQISCSLGKSVLIVECDLRRRNFRRVFDIEHERGLLSVLSGRMRYEDVVHVEESSGMHVLPGERSSVNAADVFASKRFAEFLQELRGHYDFIFVDTPPVLAVPDARVIAQHADALVYVVRWNRTLRETVAAGLRTFAQVNARITGVALTQVDMKDMERYGYRDFSYYRTAQRYYQN</sequence>
<comment type="similarity">
    <text evidence="2">Belongs to the CpsD/CapB family.</text>
</comment>
<feature type="domain" description="Tyrosine-protein kinase G-rich" evidence="20">
    <location>
        <begin position="391"/>
        <end position="466"/>
    </location>
</feature>
<evidence type="ECO:0000256" key="15">
    <source>
        <dbReference type="ARBA" id="ARBA00051245"/>
    </source>
</evidence>
<keyword evidence="11" id="KW-0067">ATP-binding</keyword>
<evidence type="ECO:0000259" key="20">
    <source>
        <dbReference type="Pfam" id="PF13807"/>
    </source>
</evidence>
<keyword evidence="6" id="KW-0997">Cell inner membrane</keyword>
<evidence type="ECO:0000256" key="8">
    <source>
        <dbReference type="ARBA" id="ARBA00022692"/>
    </source>
</evidence>
<keyword evidence="7" id="KW-0808">Transferase</keyword>
<dbReference type="PANTHER" id="PTHR32309">
    <property type="entry name" value="TYROSINE-PROTEIN KINASE"/>
    <property type="match status" value="1"/>
</dbReference>
<evidence type="ECO:0000313" key="22">
    <source>
        <dbReference type="Proteomes" id="UP001239909"/>
    </source>
</evidence>
<gene>
    <name evidence="21" type="ORF">LNKW23_15390</name>
</gene>
<dbReference type="Pfam" id="PF13614">
    <property type="entry name" value="AAA_31"/>
    <property type="match status" value="1"/>
</dbReference>
<evidence type="ECO:0000256" key="17">
    <source>
        <dbReference type="SAM" id="Phobius"/>
    </source>
</evidence>
<evidence type="ECO:0000256" key="6">
    <source>
        <dbReference type="ARBA" id="ARBA00022519"/>
    </source>
</evidence>
<protein>
    <recommendedName>
        <fullName evidence="4">non-specific protein-tyrosine kinase</fullName>
        <ecNumber evidence="4">2.7.10.2</ecNumber>
    </recommendedName>
</protein>
<dbReference type="Proteomes" id="UP001239909">
    <property type="component" value="Unassembled WGS sequence"/>
</dbReference>
<keyword evidence="12 17" id="KW-1133">Transmembrane helix</keyword>
<dbReference type="PANTHER" id="PTHR32309:SF13">
    <property type="entry name" value="FERRIC ENTEROBACTIN TRANSPORT PROTEIN FEPE"/>
    <property type="match status" value="1"/>
</dbReference>
<evidence type="ECO:0000256" key="7">
    <source>
        <dbReference type="ARBA" id="ARBA00022679"/>
    </source>
</evidence>
<dbReference type="EC" id="2.7.10.2" evidence="4"/>
<evidence type="ECO:0000256" key="10">
    <source>
        <dbReference type="ARBA" id="ARBA00022777"/>
    </source>
</evidence>
<dbReference type="RefSeq" id="WP_285671102.1">
    <property type="nucleotide sequence ID" value="NZ_BSYI01000009.1"/>
</dbReference>
<keyword evidence="8 17" id="KW-0812">Transmembrane</keyword>
<evidence type="ECO:0000256" key="1">
    <source>
        <dbReference type="ARBA" id="ARBA00004429"/>
    </source>
</evidence>
<dbReference type="InterPro" id="IPR050445">
    <property type="entry name" value="Bact_polysacc_biosynth/exp"/>
</dbReference>
<dbReference type="CDD" id="cd05387">
    <property type="entry name" value="BY-kinase"/>
    <property type="match status" value="1"/>
</dbReference>